<protein>
    <submittedName>
        <fullName evidence="2">Uncharacterized protein</fullName>
    </submittedName>
</protein>
<dbReference type="AlphaFoldDB" id="A0A852SWP3"/>
<name>A0A852SWP3_9MICO</name>
<sequence length="106" mass="12686">MRELEEGQQEEKAAARRRIDLAEEGVWAYRTRIHQVQEAFYALSAHQGVADDPGFRRELQRVSETSDENIRRAGRMIAELEEEYEELGRQHERDRETCIQEERQRR</sequence>
<accession>A0A852SWP3</accession>
<gene>
    <name evidence="2" type="ORF">BJ963_000642</name>
</gene>
<evidence type="ECO:0000256" key="1">
    <source>
        <dbReference type="SAM" id="MobiDB-lite"/>
    </source>
</evidence>
<evidence type="ECO:0000313" key="2">
    <source>
        <dbReference type="EMBL" id="NYD73123.1"/>
    </source>
</evidence>
<dbReference type="EMBL" id="JACCBJ010000001">
    <property type="protein sequence ID" value="NYD73123.1"/>
    <property type="molecule type" value="Genomic_DNA"/>
</dbReference>
<feature type="region of interest" description="Disordered" evidence="1">
    <location>
        <begin position="86"/>
        <end position="106"/>
    </location>
</feature>
<dbReference type="Proteomes" id="UP000589620">
    <property type="component" value="Unassembled WGS sequence"/>
</dbReference>
<comment type="caution">
    <text evidence="2">The sequence shown here is derived from an EMBL/GenBank/DDBJ whole genome shotgun (WGS) entry which is preliminary data.</text>
</comment>
<keyword evidence="3" id="KW-1185">Reference proteome</keyword>
<evidence type="ECO:0000313" key="3">
    <source>
        <dbReference type="Proteomes" id="UP000589620"/>
    </source>
</evidence>
<organism evidence="2 3">
    <name type="scientific">Leifsonia soli</name>
    <dbReference type="NCBI Taxonomy" id="582665"/>
    <lineage>
        <taxon>Bacteria</taxon>
        <taxon>Bacillati</taxon>
        <taxon>Actinomycetota</taxon>
        <taxon>Actinomycetes</taxon>
        <taxon>Micrococcales</taxon>
        <taxon>Microbacteriaceae</taxon>
        <taxon>Leifsonia</taxon>
    </lineage>
</organism>
<dbReference type="RefSeq" id="WP_218857009.1">
    <property type="nucleotide sequence ID" value="NZ_BAAAPX010000001.1"/>
</dbReference>
<reference evidence="2 3" key="1">
    <citation type="submission" date="2020-07" db="EMBL/GenBank/DDBJ databases">
        <title>Sequencing the genomes of 1000 actinobacteria strains.</title>
        <authorList>
            <person name="Klenk H.-P."/>
        </authorList>
    </citation>
    <scope>NUCLEOTIDE SEQUENCE [LARGE SCALE GENOMIC DNA]</scope>
    <source>
        <strain evidence="2 3">DSM 23871</strain>
    </source>
</reference>
<proteinExistence type="predicted"/>